<feature type="transmembrane region" description="Helical" evidence="2">
    <location>
        <begin position="139"/>
        <end position="160"/>
    </location>
</feature>
<sequence length="249" mass="26995">MTVDAPRTGAVPTPDEDASAELVPPPALDDRFDADGDPTREESLARVLGGSRAAIEGSVPPIAFLVAWLASGGELLTAVVWSLVASAVVLVPAIVQRRRPKAVVIGMLMTVIAAMIAYYTGEARNFFLIQLLSNAASALAWIVSIVIGWPFLGIIVGGLIGTKARWRHDPVLLRAYRRASWIWVLQYVIRVVVFSVLWWLDETTWLAIMRAALTYPLIIACIAISGWVLFASIPKSHPGIRKPLPRPGG</sequence>
<feature type="compositionally biased region" description="Basic and acidic residues" evidence="1">
    <location>
        <begin position="28"/>
        <end position="38"/>
    </location>
</feature>
<accession>U1LAV6</accession>
<keyword evidence="2" id="KW-0472">Membrane</keyword>
<evidence type="ECO:0000313" key="3">
    <source>
        <dbReference type="EMBL" id="ERG64213.1"/>
    </source>
</evidence>
<feature type="transmembrane region" description="Helical" evidence="2">
    <location>
        <begin position="102"/>
        <end position="119"/>
    </location>
</feature>
<dbReference type="Pfam" id="PF11361">
    <property type="entry name" value="DUF3159"/>
    <property type="match status" value="1"/>
</dbReference>
<evidence type="ECO:0000256" key="2">
    <source>
        <dbReference type="SAM" id="Phobius"/>
    </source>
</evidence>
<gene>
    <name evidence="3" type="ORF">L332_07080</name>
</gene>
<keyword evidence="2" id="KW-1133">Transmembrane helix</keyword>
<feature type="region of interest" description="Disordered" evidence="1">
    <location>
        <begin position="1"/>
        <end position="38"/>
    </location>
</feature>
<keyword evidence="2" id="KW-0812">Transmembrane</keyword>
<comment type="caution">
    <text evidence="3">The sequence shown here is derived from an EMBL/GenBank/DDBJ whole genome shotgun (WGS) entry which is preliminary data.</text>
</comment>
<dbReference type="InterPro" id="IPR016566">
    <property type="entry name" value="UCP010219"/>
</dbReference>
<organism evidence="3 4">
    <name type="scientific">Agrococcus pavilionensis RW1</name>
    <dbReference type="NCBI Taxonomy" id="1330458"/>
    <lineage>
        <taxon>Bacteria</taxon>
        <taxon>Bacillati</taxon>
        <taxon>Actinomycetota</taxon>
        <taxon>Actinomycetes</taxon>
        <taxon>Micrococcales</taxon>
        <taxon>Microbacteriaceae</taxon>
        <taxon>Agrococcus</taxon>
    </lineage>
</organism>
<keyword evidence="4" id="KW-1185">Reference proteome</keyword>
<dbReference type="EMBL" id="ASHR01000025">
    <property type="protein sequence ID" value="ERG64213.1"/>
    <property type="molecule type" value="Genomic_DNA"/>
</dbReference>
<evidence type="ECO:0000256" key="1">
    <source>
        <dbReference type="SAM" id="MobiDB-lite"/>
    </source>
</evidence>
<evidence type="ECO:0008006" key="5">
    <source>
        <dbReference type="Google" id="ProtNLM"/>
    </source>
</evidence>
<proteinExistence type="predicted"/>
<feature type="transmembrane region" description="Helical" evidence="2">
    <location>
        <begin position="181"/>
        <end position="200"/>
    </location>
</feature>
<dbReference type="RefSeq" id="WP_021010637.1">
    <property type="nucleotide sequence ID" value="NZ_ASHR01000025.1"/>
</dbReference>
<name>U1LAV6_9MICO</name>
<feature type="transmembrane region" description="Helical" evidence="2">
    <location>
        <begin position="212"/>
        <end position="233"/>
    </location>
</feature>
<feature type="transmembrane region" description="Helical" evidence="2">
    <location>
        <begin position="75"/>
        <end position="95"/>
    </location>
</feature>
<evidence type="ECO:0000313" key="4">
    <source>
        <dbReference type="Proteomes" id="UP000016462"/>
    </source>
</evidence>
<reference evidence="3 4" key="1">
    <citation type="journal article" date="2013" name="Genome Announc.">
        <title>First draft genome sequence from a member of the genus agrococcus, isolated from modern microbialites.</title>
        <authorList>
            <person name="White R.A.III."/>
            <person name="Grassa C.J."/>
            <person name="Suttle C.A."/>
        </authorList>
    </citation>
    <scope>NUCLEOTIDE SEQUENCE [LARGE SCALE GENOMIC DNA]</scope>
    <source>
        <strain evidence="3 4">RW1</strain>
    </source>
</reference>
<protein>
    <recommendedName>
        <fullName evidence="5">DUF3159 domain-containing protein</fullName>
    </recommendedName>
</protein>
<dbReference type="Proteomes" id="UP000016462">
    <property type="component" value="Unassembled WGS sequence"/>
</dbReference>
<dbReference type="AlphaFoldDB" id="U1LAV6"/>